<protein>
    <submittedName>
        <fullName evidence="2">Uncharacterized protein</fullName>
    </submittedName>
</protein>
<gene>
    <name evidence="2" type="primary">113</name>
    <name evidence="2" type="ORF">SEA_FORZA_113</name>
</gene>
<feature type="transmembrane region" description="Helical" evidence="1">
    <location>
        <begin position="66"/>
        <end position="84"/>
    </location>
</feature>
<dbReference type="RefSeq" id="YP_010648993.1">
    <property type="nucleotide sequence ID" value="NC_070763.1"/>
</dbReference>
<accession>A0A650EY75</accession>
<reference evidence="2 3" key="1">
    <citation type="submission" date="2019-04" db="EMBL/GenBank/DDBJ databases">
        <authorList>
            <person name="Pope W.H."/>
            <person name="Garlena R.A."/>
            <person name="Russell D.A."/>
            <person name="Jacobs-Sera D."/>
            <person name="Hatfull G.F."/>
        </authorList>
    </citation>
    <scope>NUCLEOTIDE SEQUENCE [LARGE SCALE GENOMIC DNA]</scope>
</reference>
<evidence type="ECO:0000256" key="1">
    <source>
        <dbReference type="SAM" id="Phobius"/>
    </source>
</evidence>
<feature type="transmembrane region" description="Helical" evidence="1">
    <location>
        <begin position="123"/>
        <end position="142"/>
    </location>
</feature>
<keyword evidence="3" id="KW-1185">Reference proteome</keyword>
<proteinExistence type="predicted"/>
<evidence type="ECO:0000313" key="3">
    <source>
        <dbReference type="Proteomes" id="UP000423482"/>
    </source>
</evidence>
<feature type="transmembrane region" description="Helical" evidence="1">
    <location>
        <begin position="23"/>
        <end position="46"/>
    </location>
</feature>
<dbReference type="GeneID" id="77924481"/>
<keyword evidence="1" id="KW-0472">Membrane</keyword>
<organism evidence="2 3">
    <name type="scientific">Gordonia phage Forza</name>
    <dbReference type="NCBI Taxonomy" id="2571247"/>
    <lineage>
        <taxon>Viruses</taxon>
        <taxon>Duplodnaviria</taxon>
        <taxon>Heunggongvirae</taxon>
        <taxon>Uroviricota</taxon>
        <taxon>Caudoviricetes</taxon>
        <taxon>Forzavirus</taxon>
        <taxon>Forzavirus forza</taxon>
    </lineage>
</organism>
<keyword evidence="1" id="KW-1133">Transmembrane helix</keyword>
<evidence type="ECO:0000313" key="2">
    <source>
        <dbReference type="EMBL" id="QGT55106.1"/>
    </source>
</evidence>
<feature type="transmembrane region" description="Helical" evidence="1">
    <location>
        <begin position="96"/>
        <end position="117"/>
    </location>
</feature>
<sequence>MSFFPEREADERDLRALVADGEAYIHGNTVIMILFPLAYGTLTFVFGDALWGKGTVYDTAQIVPGAPQTWGAYTFICGLMILYGTRTKNKDRRARFIILGCGFQVIWSAFFALTFVIDCLDYATPLGATGALIHSTLLYFYANRVILAWKIRHNPVDYRSLQQRA</sequence>
<dbReference type="Proteomes" id="UP000423482">
    <property type="component" value="Segment"/>
</dbReference>
<dbReference type="KEGG" id="vg:77924481"/>
<dbReference type="EMBL" id="MK814760">
    <property type="protein sequence ID" value="QGT55106.1"/>
    <property type="molecule type" value="Genomic_DNA"/>
</dbReference>
<name>A0A650EY75_9CAUD</name>
<keyword evidence="1" id="KW-0812">Transmembrane</keyword>